<evidence type="ECO:0000313" key="1">
    <source>
        <dbReference type="EMBL" id="OMH82140.1"/>
    </source>
</evidence>
<name>A0A1R1PME2_ZANCU</name>
<comment type="caution">
    <text evidence="1">The sequence shown here is derived from an EMBL/GenBank/DDBJ whole genome shotgun (WGS) entry which is preliminary data.</text>
</comment>
<protein>
    <submittedName>
        <fullName evidence="1">Uncharacterized protein</fullName>
    </submittedName>
</protein>
<dbReference type="Proteomes" id="UP000188320">
    <property type="component" value="Unassembled WGS sequence"/>
</dbReference>
<accession>A0A1R1PME2</accession>
<keyword evidence="2" id="KW-1185">Reference proteome</keyword>
<dbReference type="AlphaFoldDB" id="A0A1R1PME2"/>
<reference evidence="2" key="1">
    <citation type="submission" date="2017-01" db="EMBL/GenBank/DDBJ databases">
        <authorList>
            <person name="Wang Y."/>
            <person name="White M."/>
            <person name="Kvist S."/>
            <person name="Moncalvo J.-M."/>
        </authorList>
    </citation>
    <scope>NUCLEOTIDE SEQUENCE [LARGE SCALE GENOMIC DNA]</scope>
    <source>
        <strain evidence="2">COL-18-3</strain>
    </source>
</reference>
<dbReference type="EMBL" id="LSSK01000733">
    <property type="protein sequence ID" value="OMH82140.1"/>
    <property type="molecule type" value="Genomic_DNA"/>
</dbReference>
<proteinExistence type="predicted"/>
<sequence>MSSAILNFLKNRGLCDISIKEPLNNIFKLPFENFQFVQVRALRNSFRFTNKVNESLSNYNYLLKYIDPKEYRVYFFNDKDKIKYLSEELDPEDKDGYQKLHASTLYSLFQINIKVKHFKDCGHIKPIAEALKDKFGDIVDIRANSLFDHPASLKYVSVYIKRCNSKAITDKRIYVCNGFVPFTATRITDYVPI</sequence>
<gene>
    <name evidence="1" type="ORF">AX774_g4391</name>
</gene>
<evidence type="ECO:0000313" key="2">
    <source>
        <dbReference type="Proteomes" id="UP000188320"/>
    </source>
</evidence>
<organism evidence="1 2">
    <name type="scientific">Zancudomyces culisetae</name>
    <name type="common">Gut fungus</name>
    <name type="synonym">Smittium culisetae</name>
    <dbReference type="NCBI Taxonomy" id="1213189"/>
    <lineage>
        <taxon>Eukaryota</taxon>
        <taxon>Fungi</taxon>
        <taxon>Fungi incertae sedis</taxon>
        <taxon>Zoopagomycota</taxon>
        <taxon>Kickxellomycotina</taxon>
        <taxon>Harpellomycetes</taxon>
        <taxon>Harpellales</taxon>
        <taxon>Legeriomycetaceae</taxon>
        <taxon>Zancudomyces</taxon>
    </lineage>
</organism>